<dbReference type="InterPro" id="IPR052019">
    <property type="entry name" value="F420H2_bilvrd_red/Heme_oxyg"/>
</dbReference>
<dbReference type="InterPro" id="IPR019920">
    <property type="entry name" value="F420-binding_dom_put"/>
</dbReference>
<dbReference type="InterPro" id="IPR011576">
    <property type="entry name" value="Pyridox_Oxase_N"/>
</dbReference>
<protein>
    <submittedName>
        <fullName evidence="3">PPOX class probable F420-dependent enzyme</fullName>
    </submittedName>
</protein>
<dbReference type="InterPro" id="IPR012349">
    <property type="entry name" value="Split_barrel_FMN-bd"/>
</dbReference>
<dbReference type="GO" id="GO:0005829">
    <property type="term" value="C:cytosol"/>
    <property type="evidence" value="ECO:0007669"/>
    <property type="project" value="TreeGrafter"/>
</dbReference>
<keyword evidence="4" id="KW-1185">Reference proteome</keyword>
<evidence type="ECO:0000313" key="4">
    <source>
        <dbReference type="Proteomes" id="UP000319818"/>
    </source>
</evidence>
<dbReference type="GO" id="GO:0016627">
    <property type="term" value="F:oxidoreductase activity, acting on the CH-CH group of donors"/>
    <property type="evidence" value="ECO:0007669"/>
    <property type="project" value="TreeGrafter"/>
</dbReference>
<reference evidence="3 4" key="1">
    <citation type="submission" date="2019-06" db="EMBL/GenBank/DDBJ databases">
        <title>Sequencing the genomes of 1000 actinobacteria strains.</title>
        <authorList>
            <person name="Klenk H.-P."/>
        </authorList>
    </citation>
    <scope>NUCLEOTIDE SEQUENCE [LARGE SCALE GENOMIC DNA]</scope>
    <source>
        <strain evidence="3 4">DSM 45511</strain>
    </source>
</reference>
<dbReference type="Pfam" id="PF01243">
    <property type="entry name" value="PNPOx_N"/>
    <property type="match status" value="1"/>
</dbReference>
<sequence length="140" mass="15190">MTVMTKDEWCEFVTEGARLGHVAICRPPGRPHVTPVCFVLEGDELLFTVSPDSAKGRCIARDGQVAVGVSDDEHPYRFTMLEGRATLSDDSGELLRVGGAIGRRYSPAEDPQEFAHVLAAAGFVVARVRITNVIAHRDLG</sequence>
<dbReference type="PANTHER" id="PTHR35176">
    <property type="entry name" value="HEME OXYGENASE HI_0854-RELATED"/>
    <property type="match status" value="1"/>
</dbReference>
<dbReference type="SUPFAM" id="SSF50475">
    <property type="entry name" value="FMN-binding split barrel"/>
    <property type="match status" value="1"/>
</dbReference>
<dbReference type="GO" id="GO:0070967">
    <property type="term" value="F:coenzyme F420 binding"/>
    <property type="evidence" value="ECO:0007669"/>
    <property type="project" value="TreeGrafter"/>
</dbReference>
<evidence type="ECO:0000256" key="1">
    <source>
        <dbReference type="ARBA" id="ARBA00023002"/>
    </source>
</evidence>
<name>A0A543GEP5_9PSEU</name>
<dbReference type="RefSeq" id="WP_142099460.1">
    <property type="nucleotide sequence ID" value="NZ_VFPH01000001.1"/>
</dbReference>
<evidence type="ECO:0000313" key="3">
    <source>
        <dbReference type="EMBL" id="TQM44534.1"/>
    </source>
</evidence>
<dbReference type="AlphaFoldDB" id="A0A543GEP5"/>
<feature type="domain" description="Pyridoxamine 5'-phosphate oxidase N-terminal" evidence="2">
    <location>
        <begin position="11"/>
        <end position="113"/>
    </location>
</feature>
<dbReference type="OrthoDB" id="4551790at2"/>
<dbReference type="PANTHER" id="PTHR35176:SF1">
    <property type="entry name" value="F420H(2)-DEPENDENT BILIVERDIN REDUCTASE"/>
    <property type="match status" value="1"/>
</dbReference>
<gene>
    <name evidence="3" type="ORF">FB388_1904</name>
</gene>
<organism evidence="3 4">
    <name type="scientific">Pseudonocardia cypriaca</name>
    <dbReference type="NCBI Taxonomy" id="882449"/>
    <lineage>
        <taxon>Bacteria</taxon>
        <taxon>Bacillati</taxon>
        <taxon>Actinomycetota</taxon>
        <taxon>Actinomycetes</taxon>
        <taxon>Pseudonocardiales</taxon>
        <taxon>Pseudonocardiaceae</taxon>
        <taxon>Pseudonocardia</taxon>
    </lineage>
</organism>
<keyword evidence="1" id="KW-0560">Oxidoreductase</keyword>
<dbReference type="Gene3D" id="2.30.110.10">
    <property type="entry name" value="Electron Transport, Fmn-binding Protein, Chain A"/>
    <property type="match status" value="1"/>
</dbReference>
<dbReference type="Proteomes" id="UP000319818">
    <property type="component" value="Unassembled WGS sequence"/>
</dbReference>
<accession>A0A543GEP5</accession>
<comment type="caution">
    <text evidence="3">The sequence shown here is derived from an EMBL/GenBank/DDBJ whole genome shotgun (WGS) entry which is preliminary data.</text>
</comment>
<evidence type="ECO:0000259" key="2">
    <source>
        <dbReference type="Pfam" id="PF01243"/>
    </source>
</evidence>
<dbReference type="EMBL" id="VFPH01000001">
    <property type="protein sequence ID" value="TQM44534.1"/>
    <property type="molecule type" value="Genomic_DNA"/>
</dbReference>
<dbReference type="NCBIfam" id="TIGR03618">
    <property type="entry name" value="Rv1155_F420"/>
    <property type="match status" value="1"/>
</dbReference>
<proteinExistence type="predicted"/>